<gene>
    <name evidence="5" type="primary">nudE</name>
    <name evidence="5" type="ORF">EII21_06170</name>
</gene>
<reference evidence="5 6" key="1">
    <citation type="submission" date="2018-11" db="EMBL/GenBank/DDBJ databases">
        <title>Genomes From Bacteria Associated with the Canine Oral Cavity: a Test Case for Automated Genome-Based Taxonomic Assignment.</title>
        <authorList>
            <person name="Coil D.A."/>
            <person name="Jospin G."/>
            <person name="Darling A.E."/>
            <person name="Wallis C."/>
            <person name="Davis I.J."/>
            <person name="Harris S."/>
            <person name="Eisen J.A."/>
            <person name="Holcombe L.J."/>
            <person name="O'Flynn C."/>
        </authorList>
    </citation>
    <scope>NUCLEOTIDE SEQUENCE [LARGE SCALE GENOMIC DNA]</scope>
    <source>
        <strain evidence="5 6">COT-280</strain>
    </source>
</reference>
<dbReference type="PROSITE" id="PS00893">
    <property type="entry name" value="NUDIX_BOX"/>
    <property type="match status" value="1"/>
</dbReference>
<evidence type="ECO:0000256" key="2">
    <source>
        <dbReference type="ARBA" id="ARBA00022801"/>
    </source>
</evidence>
<accession>A0A3P2A5G4</accession>
<dbReference type="GO" id="GO:0006753">
    <property type="term" value="P:nucleoside phosphate metabolic process"/>
    <property type="evidence" value="ECO:0007669"/>
    <property type="project" value="TreeGrafter"/>
</dbReference>
<dbReference type="NCBIfam" id="NF008736">
    <property type="entry name" value="PRK11762.1"/>
    <property type="match status" value="1"/>
</dbReference>
<dbReference type="SUPFAM" id="SSF55811">
    <property type="entry name" value="Nudix"/>
    <property type="match status" value="1"/>
</dbReference>
<evidence type="ECO:0000259" key="4">
    <source>
        <dbReference type="PROSITE" id="PS51462"/>
    </source>
</evidence>
<protein>
    <submittedName>
        <fullName evidence="5">ADP compounds hydrolase NudE</fullName>
    </submittedName>
</protein>
<comment type="cofactor">
    <cofactor evidence="1">
        <name>Mg(2+)</name>
        <dbReference type="ChEBI" id="CHEBI:18420"/>
    </cofactor>
</comment>
<dbReference type="InterPro" id="IPR020084">
    <property type="entry name" value="NUDIX_hydrolase_CS"/>
</dbReference>
<dbReference type="RefSeq" id="WP_124794809.1">
    <property type="nucleotide sequence ID" value="NZ_RQYC01000007.1"/>
</dbReference>
<name>A0A3P2A5G4_9NEIS</name>
<evidence type="ECO:0000256" key="3">
    <source>
        <dbReference type="RuleBase" id="RU003476"/>
    </source>
</evidence>
<dbReference type="Gene3D" id="3.90.79.10">
    <property type="entry name" value="Nucleoside Triphosphate Pyrophosphohydrolase"/>
    <property type="match status" value="1"/>
</dbReference>
<evidence type="ECO:0000256" key="1">
    <source>
        <dbReference type="ARBA" id="ARBA00001946"/>
    </source>
</evidence>
<dbReference type="PANTHER" id="PTHR11839:SF12">
    <property type="entry name" value="ADP COMPOUNDS HYDROLASE NUDE"/>
    <property type="match status" value="1"/>
</dbReference>
<dbReference type="InterPro" id="IPR020476">
    <property type="entry name" value="Nudix_hydrolase"/>
</dbReference>
<dbReference type="STRING" id="1121352.GCA_000620925_01384"/>
<dbReference type="GO" id="GO:0019693">
    <property type="term" value="P:ribose phosphate metabolic process"/>
    <property type="evidence" value="ECO:0007669"/>
    <property type="project" value="TreeGrafter"/>
</dbReference>
<sequence length="192" mass="21676">MSYLDNDLTPPEILSVRVAAETAVFQVQSVDLQFANGQKRTYERLTPARRRAVMVLPVYQNRLIMIREYAVGSERYELTFPKGLIDEGETPEQAANRELQEEIGFAADEFTLLRRLYISPGHMFSPMHVFIAEGLRPSALSGDEPEPLQQVFVDLDKIPELLAHPEMGDARVLASLFLFENVFAAKHGKIAL</sequence>
<comment type="caution">
    <text evidence="5">The sequence shown here is derived from an EMBL/GenBank/DDBJ whole genome shotgun (WGS) entry which is preliminary data.</text>
</comment>
<dbReference type="OrthoDB" id="9806150at2"/>
<evidence type="ECO:0000313" key="5">
    <source>
        <dbReference type="EMBL" id="RRD90215.1"/>
    </source>
</evidence>
<keyword evidence="2 3" id="KW-0378">Hydrolase</keyword>
<dbReference type="EMBL" id="RQYC01000007">
    <property type="protein sequence ID" value="RRD90215.1"/>
    <property type="molecule type" value="Genomic_DNA"/>
</dbReference>
<dbReference type="AlphaFoldDB" id="A0A3P2A5G4"/>
<dbReference type="Proteomes" id="UP000269923">
    <property type="component" value="Unassembled WGS sequence"/>
</dbReference>
<dbReference type="GO" id="GO:0019144">
    <property type="term" value="F:ADP-sugar diphosphatase activity"/>
    <property type="evidence" value="ECO:0007669"/>
    <property type="project" value="TreeGrafter"/>
</dbReference>
<dbReference type="PANTHER" id="PTHR11839">
    <property type="entry name" value="UDP/ADP-SUGAR PYROPHOSPHATASE"/>
    <property type="match status" value="1"/>
</dbReference>
<dbReference type="PROSITE" id="PS51462">
    <property type="entry name" value="NUDIX"/>
    <property type="match status" value="1"/>
</dbReference>
<feature type="domain" description="Nudix hydrolase" evidence="4">
    <location>
        <begin position="48"/>
        <end position="175"/>
    </location>
</feature>
<evidence type="ECO:0000313" key="6">
    <source>
        <dbReference type="Proteomes" id="UP000269923"/>
    </source>
</evidence>
<dbReference type="Pfam" id="PF00293">
    <property type="entry name" value="NUDIX"/>
    <property type="match status" value="1"/>
</dbReference>
<comment type="similarity">
    <text evidence="3">Belongs to the Nudix hydrolase family.</text>
</comment>
<dbReference type="InterPro" id="IPR000086">
    <property type="entry name" value="NUDIX_hydrolase_dom"/>
</dbReference>
<dbReference type="PRINTS" id="PR00502">
    <property type="entry name" value="NUDIXFAMILY"/>
</dbReference>
<keyword evidence="6" id="KW-1185">Reference proteome</keyword>
<organism evidence="5 6">
    <name type="scientific">Conchiformibius steedae</name>
    <dbReference type="NCBI Taxonomy" id="153493"/>
    <lineage>
        <taxon>Bacteria</taxon>
        <taxon>Pseudomonadati</taxon>
        <taxon>Pseudomonadota</taxon>
        <taxon>Betaproteobacteria</taxon>
        <taxon>Neisseriales</taxon>
        <taxon>Neisseriaceae</taxon>
        <taxon>Conchiformibius</taxon>
    </lineage>
</organism>
<proteinExistence type="inferred from homology"/>
<dbReference type="GO" id="GO:0005829">
    <property type="term" value="C:cytosol"/>
    <property type="evidence" value="ECO:0007669"/>
    <property type="project" value="TreeGrafter"/>
</dbReference>
<dbReference type="InterPro" id="IPR015797">
    <property type="entry name" value="NUDIX_hydrolase-like_dom_sf"/>
</dbReference>